<dbReference type="AlphaFoldDB" id="A0A381NXG4"/>
<organism evidence="7">
    <name type="scientific">marine metagenome</name>
    <dbReference type="NCBI Taxonomy" id="408172"/>
    <lineage>
        <taxon>unclassified sequences</taxon>
        <taxon>metagenomes</taxon>
        <taxon>ecological metagenomes</taxon>
    </lineage>
</organism>
<dbReference type="Gene3D" id="3.40.50.1580">
    <property type="entry name" value="Nucleoside phosphorylase domain"/>
    <property type="match status" value="1"/>
</dbReference>
<dbReference type="GO" id="GO:0005829">
    <property type="term" value="C:cytosol"/>
    <property type="evidence" value="ECO:0007669"/>
    <property type="project" value="TreeGrafter"/>
</dbReference>
<dbReference type="Pfam" id="PF01048">
    <property type="entry name" value="PNP_UDP_1"/>
    <property type="match status" value="1"/>
</dbReference>
<accession>A0A381NXG4</accession>
<dbReference type="CDD" id="cd09008">
    <property type="entry name" value="MTAN"/>
    <property type="match status" value="1"/>
</dbReference>
<keyword evidence="5" id="KW-0486">Methionine biosynthesis</keyword>
<gene>
    <name evidence="7" type="ORF">METZ01_LOCUS11027</name>
</gene>
<evidence type="ECO:0000256" key="4">
    <source>
        <dbReference type="ARBA" id="ARBA00022801"/>
    </source>
</evidence>
<dbReference type="NCBIfam" id="TIGR01704">
    <property type="entry name" value="MTA_SAH-Nsdase"/>
    <property type="match status" value="1"/>
</dbReference>
<name>A0A381NXG4_9ZZZZ</name>
<dbReference type="InterPro" id="IPR000845">
    <property type="entry name" value="Nucleoside_phosphorylase_d"/>
</dbReference>
<dbReference type="InterPro" id="IPR035994">
    <property type="entry name" value="Nucleoside_phosphorylase_sf"/>
</dbReference>
<keyword evidence="4" id="KW-0378">Hydrolase</keyword>
<evidence type="ECO:0000256" key="3">
    <source>
        <dbReference type="ARBA" id="ARBA00022605"/>
    </source>
</evidence>
<dbReference type="GO" id="GO:0019509">
    <property type="term" value="P:L-methionine salvage from methylthioadenosine"/>
    <property type="evidence" value="ECO:0007669"/>
    <property type="project" value="UniProtKB-UniPathway"/>
</dbReference>
<keyword evidence="3" id="KW-0028">Amino-acid biosynthesis</keyword>
<dbReference type="GO" id="GO:0019284">
    <property type="term" value="P:L-methionine salvage from S-adenosylmethionine"/>
    <property type="evidence" value="ECO:0007669"/>
    <property type="project" value="TreeGrafter"/>
</dbReference>
<evidence type="ECO:0000256" key="1">
    <source>
        <dbReference type="ARBA" id="ARBA00004945"/>
    </source>
</evidence>
<sequence length="231" mass="25111">MKIGILCAIPKEIHFFELLPNSGQQVGGRTFFKSKHSFHELIVVECGIGKVNSAMVSTILIQEFKCEMLIFSGIAGGIDPDMEIGEVLIGESLIQYDYGALKDGNIRVYRAGEIPMGLQKNKAEFVLDPVIKEKINTSLPDVRMGTILTGDVFLQCQETRKELYEKFGAQAVEMEGGAIAQVAEQFGIPAIVVRCLSDLAGANGHKLSSTSLKKAAKSSFETVQSILNALL</sequence>
<dbReference type="EMBL" id="UINC01000601">
    <property type="protein sequence ID" value="SUZ58173.1"/>
    <property type="molecule type" value="Genomic_DNA"/>
</dbReference>
<feature type="domain" description="Nucleoside phosphorylase" evidence="6">
    <location>
        <begin position="2"/>
        <end position="229"/>
    </location>
</feature>
<evidence type="ECO:0000256" key="2">
    <source>
        <dbReference type="ARBA" id="ARBA00011974"/>
    </source>
</evidence>
<dbReference type="GO" id="GO:0008782">
    <property type="term" value="F:adenosylhomocysteine nucleosidase activity"/>
    <property type="evidence" value="ECO:0007669"/>
    <property type="project" value="UniProtKB-EC"/>
</dbReference>
<reference evidence="7" key="1">
    <citation type="submission" date="2018-05" db="EMBL/GenBank/DDBJ databases">
        <authorList>
            <person name="Lanie J.A."/>
            <person name="Ng W.-L."/>
            <person name="Kazmierczak K.M."/>
            <person name="Andrzejewski T.M."/>
            <person name="Davidsen T.M."/>
            <person name="Wayne K.J."/>
            <person name="Tettelin H."/>
            <person name="Glass J.I."/>
            <person name="Rusch D."/>
            <person name="Podicherti R."/>
            <person name="Tsui H.-C.T."/>
            <person name="Winkler M.E."/>
        </authorList>
    </citation>
    <scope>NUCLEOTIDE SEQUENCE</scope>
</reference>
<evidence type="ECO:0000259" key="6">
    <source>
        <dbReference type="Pfam" id="PF01048"/>
    </source>
</evidence>
<dbReference type="PANTHER" id="PTHR46832">
    <property type="entry name" value="5'-METHYLTHIOADENOSINE/S-ADENOSYLHOMOCYSTEINE NUCLEOSIDASE"/>
    <property type="match status" value="1"/>
</dbReference>
<dbReference type="PANTHER" id="PTHR46832:SF1">
    <property type="entry name" value="5'-METHYLTHIOADENOSINE_S-ADENOSYLHOMOCYSTEINE NUCLEOSIDASE"/>
    <property type="match status" value="1"/>
</dbReference>
<dbReference type="SUPFAM" id="SSF53167">
    <property type="entry name" value="Purine and uridine phosphorylases"/>
    <property type="match status" value="1"/>
</dbReference>
<evidence type="ECO:0000256" key="5">
    <source>
        <dbReference type="ARBA" id="ARBA00023167"/>
    </source>
</evidence>
<protein>
    <recommendedName>
        <fullName evidence="2">adenosylhomocysteine nucleosidase</fullName>
        <ecNumber evidence="2">3.2.2.9</ecNumber>
    </recommendedName>
</protein>
<dbReference type="InterPro" id="IPR010049">
    <property type="entry name" value="MTA_SAH_Nsdase"/>
</dbReference>
<dbReference type="EC" id="3.2.2.9" evidence="2"/>
<dbReference type="UniPathway" id="UPA00904">
    <property type="reaction ID" value="UER00871"/>
</dbReference>
<dbReference type="GO" id="GO:0009164">
    <property type="term" value="P:nucleoside catabolic process"/>
    <property type="evidence" value="ECO:0007669"/>
    <property type="project" value="InterPro"/>
</dbReference>
<evidence type="ECO:0000313" key="7">
    <source>
        <dbReference type="EMBL" id="SUZ58173.1"/>
    </source>
</evidence>
<dbReference type="NCBIfam" id="NF004079">
    <property type="entry name" value="PRK05584.1"/>
    <property type="match status" value="1"/>
</dbReference>
<dbReference type="GO" id="GO:0008930">
    <property type="term" value="F:methylthioadenosine nucleosidase activity"/>
    <property type="evidence" value="ECO:0007669"/>
    <property type="project" value="InterPro"/>
</dbReference>
<comment type="pathway">
    <text evidence="1">Amino-acid biosynthesis; L-methionine biosynthesis via salvage pathway; S-methyl-5-thio-alpha-D-ribose 1-phosphate from S-methyl-5'-thioadenosine (hydrolase route): step 1/2.</text>
</comment>
<proteinExistence type="predicted"/>